<dbReference type="EMBL" id="WIXJ01000001">
    <property type="protein sequence ID" value="MQY50592.1"/>
    <property type="molecule type" value="Genomic_DNA"/>
</dbReference>
<accession>A0A6L5JUT7</accession>
<comment type="caution">
    <text evidence="1">The sequence shown here is derived from an EMBL/GenBank/DDBJ whole genome shotgun (WGS) entry which is preliminary data.</text>
</comment>
<gene>
    <name evidence="1" type="ORF">GHK24_02210</name>
</gene>
<dbReference type="OrthoDB" id="9180928at2"/>
<evidence type="ECO:0000313" key="2">
    <source>
        <dbReference type="Proteomes" id="UP000480275"/>
    </source>
</evidence>
<dbReference type="Pfam" id="PF11582">
    <property type="entry name" value="DUF3240"/>
    <property type="match status" value="1"/>
</dbReference>
<dbReference type="InterPro" id="IPR021634">
    <property type="entry name" value="DUF3240"/>
</dbReference>
<name>A0A6L5JUT7_RHOTE</name>
<sequence length="106" mass="11937">MNTATTPDVCLTLVAAREIEEMIIDVLLEHDDIVRRFGTHPLDAHGARIGYASVAERVRGRAERSQFELLMANHDTPRILDALRARLPRADISYWITPVLAYGRLA</sequence>
<organism evidence="1 2">
    <name type="scientific">Rhodocyclus tenuis</name>
    <name type="common">Rhodospirillum tenue</name>
    <dbReference type="NCBI Taxonomy" id="1066"/>
    <lineage>
        <taxon>Bacteria</taxon>
        <taxon>Pseudomonadati</taxon>
        <taxon>Pseudomonadota</taxon>
        <taxon>Betaproteobacteria</taxon>
        <taxon>Rhodocyclales</taxon>
        <taxon>Rhodocyclaceae</taxon>
        <taxon>Rhodocyclus</taxon>
    </lineage>
</organism>
<reference evidence="1 2" key="1">
    <citation type="submission" date="2019-10" db="EMBL/GenBank/DDBJ databases">
        <title>Whole-genome sequence of the purple nonsulfur photosynthetic bacterium Rhodocyclus tenuis.</title>
        <authorList>
            <person name="Kyndt J.A."/>
            <person name="Meyer T.E."/>
        </authorList>
    </citation>
    <scope>NUCLEOTIDE SEQUENCE [LARGE SCALE GENOMIC DNA]</scope>
    <source>
        <strain evidence="1 2">DSM 110</strain>
    </source>
</reference>
<dbReference type="InterPro" id="IPR015867">
    <property type="entry name" value="N-reg_PII/ATP_PRibTrfase_C"/>
</dbReference>
<dbReference type="AlphaFoldDB" id="A0A6L5JUT7"/>
<dbReference type="Gene3D" id="3.30.70.120">
    <property type="match status" value="1"/>
</dbReference>
<dbReference type="Proteomes" id="UP000480275">
    <property type="component" value="Unassembled WGS sequence"/>
</dbReference>
<proteinExistence type="predicted"/>
<protein>
    <submittedName>
        <fullName evidence="1">DUF3240 domain-containing protein</fullName>
    </submittedName>
</protein>
<evidence type="ECO:0000313" key="1">
    <source>
        <dbReference type="EMBL" id="MQY50592.1"/>
    </source>
</evidence>